<evidence type="ECO:0000256" key="4">
    <source>
        <dbReference type="ARBA" id="ARBA00022827"/>
    </source>
</evidence>
<dbReference type="InterPro" id="IPR009100">
    <property type="entry name" value="AcylCoA_DH/oxidase_NM_dom_sf"/>
</dbReference>
<dbReference type="Gene3D" id="1.20.140.10">
    <property type="entry name" value="Butyryl-CoA Dehydrogenase, subunit A, domain 3"/>
    <property type="match status" value="1"/>
</dbReference>
<dbReference type="PANTHER" id="PTHR43884">
    <property type="entry name" value="ACYL-COA DEHYDROGENASE"/>
    <property type="match status" value="1"/>
</dbReference>
<evidence type="ECO:0000256" key="2">
    <source>
        <dbReference type="ARBA" id="ARBA00009347"/>
    </source>
</evidence>
<evidence type="ECO:0000256" key="3">
    <source>
        <dbReference type="ARBA" id="ARBA00022630"/>
    </source>
</evidence>
<gene>
    <name evidence="7" type="ordered locus">Tcur_0960</name>
</gene>
<dbReference type="InterPro" id="IPR037069">
    <property type="entry name" value="AcylCoA_DH/ox_N_sf"/>
</dbReference>
<reference evidence="7 8" key="1">
    <citation type="journal article" date="2011" name="Stand. Genomic Sci.">
        <title>Complete genome sequence of Thermomonospora curvata type strain (B9).</title>
        <authorList>
            <person name="Chertkov O."/>
            <person name="Sikorski J."/>
            <person name="Nolan M."/>
            <person name="Lapidus A."/>
            <person name="Lucas S."/>
            <person name="Del Rio T.G."/>
            <person name="Tice H."/>
            <person name="Cheng J.F."/>
            <person name="Goodwin L."/>
            <person name="Pitluck S."/>
            <person name="Liolios K."/>
            <person name="Ivanova N."/>
            <person name="Mavromatis K."/>
            <person name="Mikhailova N."/>
            <person name="Ovchinnikova G."/>
            <person name="Pati A."/>
            <person name="Chen A."/>
            <person name="Palaniappan K."/>
            <person name="Djao O.D."/>
            <person name="Land M."/>
            <person name="Hauser L."/>
            <person name="Chang Y.J."/>
            <person name="Jeffries C.D."/>
            <person name="Brettin T."/>
            <person name="Han C."/>
            <person name="Detter J.C."/>
            <person name="Rohde M."/>
            <person name="Goker M."/>
            <person name="Woyke T."/>
            <person name="Bristow J."/>
            <person name="Eisen J.A."/>
            <person name="Markowitz V."/>
            <person name="Hugenholtz P."/>
            <person name="Klenk H.P."/>
            <person name="Kyrpides N.C."/>
        </authorList>
    </citation>
    <scope>NUCLEOTIDE SEQUENCE [LARGE SCALE GENOMIC DNA]</scope>
    <source>
        <strain evidence="8">ATCC 19995 / DSM 43183 / JCM 3096 / KCTC 9072 / NBRC 15933 / NCIMB 10081 / Henssen B9</strain>
    </source>
</reference>
<protein>
    <submittedName>
        <fullName evidence="7">Acyl-CoA dehydrogenase domain protein</fullName>
    </submittedName>
</protein>
<dbReference type="RefSeq" id="WP_012851330.1">
    <property type="nucleotide sequence ID" value="NC_013510.1"/>
</dbReference>
<dbReference type="Proteomes" id="UP000001918">
    <property type="component" value="Chromosome"/>
</dbReference>
<sequence length="377" mass="39042">MTHDISPDEVRASLRAFFGDHPGIAEARRLRDAGGGADDDLARAGFDERRWAAIAEQIGLTAMAAPEDRGGLELGVAHLVAAAEECGAALYPGPARAALLVGWSLRALPSSGLPQELEERIERFLTGRAVPALAAAGEDAPAPTLTAGRLHGTAARVTHGRVADLVLCPVRTDQGPAMALAAIPPQAARSALATVDLTTPRADITVDGAPAVPVTAPGDRADLERHRTVAWLLAAAEQVGGAEGCLAAMVSYAAVREQFGRPIGSYQAIQHRCADTAIDATAARALVAAGANACDGGDRENAHRLALLARAEAAECFLAAAGGLIQVSGGVGFTWEHDAHLYFRRARATAVAEGTPEQFRHRAVEAGCLELLTAPIS</sequence>
<feature type="domain" description="Acyl-CoA dehydrogenase/oxidase C-terminal" evidence="6">
    <location>
        <begin position="233"/>
        <end position="358"/>
    </location>
</feature>
<dbReference type="InterPro" id="IPR009075">
    <property type="entry name" value="AcylCo_DH/oxidase_C"/>
</dbReference>
<dbReference type="HOGENOM" id="CLU_018204_5_1_11"/>
<evidence type="ECO:0000313" key="8">
    <source>
        <dbReference type="Proteomes" id="UP000001918"/>
    </source>
</evidence>
<dbReference type="EMBL" id="CP001738">
    <property type="protein sequence ID" value="ACY96546.1"/>
    <property type="molecule type" value="Genomic_DNA"/>
</dbReference>
<comment type="similarity">
    <text evidence="2">Belongs to the acyl-CoA dehydrogenase family.</text>
</comment>
<dbReference type="InterPro" id="IPR036250">
    <property type="entry name" value="AcylCo_DH-like_C"/>
</dbReference>
<dbReference type="STRING" id="471852.Tcur_0960"/>
<dbReference type="GO" id="GO:0050660">
    <property type="term" value="F:flavin adenine dinucleotide binding"/>
    <property type="evidence" value="ECO:0007669"/>
    <property type="project" value="InterPro"/>
</dbReference>
<evidence type="ECO:0000259" key="6">
    <source>
        <dbReference type="Pfam" id="PF00441"/>
    </source>
</evidence>
<keyword evidence="5" id="KW-0560">Oxidoreductase</keyword>
<accession>D1A7F7</accession>
<dbReference type="OrthoDB" id="4367481at2"/>
<dbReference type="KEGG" id="tcu:Tcur_0960"/>
<evidence type="ECO:0000313" key="7">
    <source>
        <dbReference type="EMBL" id="ACY96546.1"/>
    </source>
</evidence>
<name>D1A7F7_THECD</name>
<evidence type="ECO:0000256" key="5">
    <source>
        <dbReference type="ARBA" id="ARBA00023002"/>
    </source>
</evidence>
<dbReference type="PANTHER" id="PTHR43884:SF20">
    <property type="entry name" value="ACYL-COA DEHYDROGENASE FADE28"/>
    <property type="match status" value="1"/>
</dbReference>
<keyword evidence="8" id="KW-1185">Reference proteome</keyword>
<dbReference type="Gene3D" id="1.10.540.10">
    <property type="entry name" value="Acyl-CoA dehydrogenase/oxidase, N-terminal domain"/>
    <property type="match status" value="1"/>
</dbReference>
<dbReference type="Pfam" id="PF00441">
    <property type="entry name" value="Acyl-CoA_dh_1"/>
    <property type="match status" value="1"/>
</dbReference>
<keyword evidence="3" id="KW-0285">Flavoprotein</keyword>
<proteinExistence type="inferred from homology"/>
<keyword evidence="4" id="KW-0274">FAD</keyword>
<organism evidence="7 8">
    <name type="scientific">Thermomonospora curvata (strain ATCC 19995 / DSM 43183 / JCM 3096 / KCTC 9072 / NBRC 15933 / NCIMB 10081 / Henssen B9)</name>
    <dbReference type="NCBI Taxonomy" id="471852"/>
    <lineage>
        <taxon>Bacteria</taxon>
        <taxon>Bacillati</taxon>
        <taxon>Actinomycetota</taxon>
        <taxon>Actinomycetes</taxon>
        <taxon>Streptosporangiales</taxon>
        <taxon>Thermomonosporaceae</taxon>
        <taxon>Thermomonospora</taxon>
    </lineage>
</organism>
<evidence type="ECO:0000256" key="1">
    <source>
        <dbReference type="ARBA" id="ARBA00001974"/>
    </source>
</evidence>
<dbReference type="GO" id="GO:0003995">
    <property type="term" value="F:acyl-CoA dehydrogenase activity"/>
    <property type="evidence" value="ECO:0007669"/>
    <property type="project" value="TreeGrafter"/>
</dbReference>
<comment type="cofactor">
    <cofactor evidence="1">
        <name>FAD</name>
        <dbReference type="ChEBI" id="CHEBI:57692"/>
    </cofactor>
</comment>
<dbReference type="SUPFAM" id="SSF56645">
    <property type="entry name" value="Acyl-CoA dehydrogenase NM domain-like"/>
    <property type="match status" value="1"/>
</dbReference>
<dbReference type="eggNOG" id="COG1960">
    <property type="taxonomic scope" value="Bacteria"/>
</dbReference>
<dbReference type="SUPFAM" id="SSF47203">
    <property type="entry name" value="Acyl-CoA dehydrogenase C-terminal domain-like"/>
    <property type="match status" value="1"/>
</dbReference>
<dbReference type="AlphaFoldDB" id="D1A7F7"/>